<accession>D2Q4V6</accession>
<gene>
    <name evidence="8" type="ordered locus">Kfla_5196</name>
</gene>
<evidence type="ECO:0000256" key="2">
    <source>
        <dbReference type="ARBA" id="ARBA00010333"/>
    </source>
</evidence>
<protein>
    <submittedName>
        <fullName evidence="8">Extracellular solute-binding protein family 3</fullName>
    </submittedName>
</protein>
<comment type="similarity">
    <text evidence="2 4">Belongs to the bacterial solute-binding protein 3 family.</text>
</comment>
<evidence type="ECO:0000256" key="4">
    <source>
        <dbReference type="RuleBase" id="RU003744"/>
    </source>
</evidence>
<dbReference type="OrthoDB" id="8454826at2"/>
<sequence>MNATNTGSTRRRRRGAAVTAAVAALVLALSACGSDEPGSGGSGGSEDKAAAAGITLVKPGKLTVCTHLPYKPFQYKEGTKVVGFDVDLLDLLANDLGIEQEVVNIEWAQVTSGAAFKARKCDMGMGAMTITPERQAAISITAPYMNASQVLLVKKDAPYKSLADLKGKKVGVQADTTGKDFADKQSKVHGFEVLTFSDLALQGNNLKSGRVDAAINDNGVLYDFVKANPDTAVVTEFDTGEQYGFAALKDGSGPKLVEKFNTLLAQAKTDGKYDEIYKRWFGVEPKK</sequence>
<evidence type="ECO:0000256" key="3">
    <source>
        <dbReference type="ARBA" id="ARBA00022729"/>
    </source>
</evidence>
<feature type="signal peptide" evidence="5">
    <location>
        <begin position="1"/>
        <end position="33"/>
    </location>
</feature>
<dbReference type="EMBL" id="CP001736">
    <property type="protein sequence ID" value="ADB34211.1"/>
    <property type="molecule type" value="Genomic_DNA"/>
</dbReference>
<reference evidence="8 9" key="2">
    <citation type="journal article" date="2010" name="Stand. Genomic Sci.">
        <title>Complete genome sequence of Kribbella flavida type strain (IFO 14399).</title>
        <authorList>
            <person name="Pukall R."/>
            <person name="Lapidus A."/>
            <person name="Glavina Del Rio T."/>
            <person name="Copeland A."/>
            <person name="Tice H."/>
            <person name="Cheng J.-F."/>
            <person name="Lucas S."/>
            <person name="Chen F."/>
            <person name="Nolan M."/>
            <person name="LaButti K."/>
            <person name="Pati A."/>
            <person name="Ivanova N."/>
            <person name="Mavrommatis K."/>
            <person name="Mikhailova N."/>
            <person name="Pitluck S."/>
            <person name="Bruce D."/>
            <person name="Goodwin L."/>
            <person name="Land M."/>
            <person name="Hauser L."/>
            <person name="Chang Y.-J."/>
            <person name="Jeffries C.D."/>
            <person name="Chen A."/>
            <person name="Palaniappan K."/>
            <person name="Chain P."/>
            <person name="Rohde M."/>
            <person name="Goeker M."/>
            <person name="Bristow J."/>
            <person name="Eisen J.A."/>
            <person name="Markowitz V."/>
            <person name="Hugenholtz P."/>
            <person name="Kyrpides N.C."/>
            <person name="Klenk H.-P."/>
            <person name="Brettin T."/>
        </authorList>
    </citation>
    <scope>NUCLEOTIDE SEQUENCE [LARGE SCALE GENOMIC DNA]</scope>
    <source>
        <strain evidence="9">DSM 17836 / JCM 10339 / NBRC 14399</strain>
    </source>
</reference>
<feature type="domain" description="Solute-binding protein family 3/N-terminal" evidence="6">
    <location>
        <begin position="61"/>
        <end position="284"/>
    </location>
</feature>
<dbReference type="SUPFAM" id="SSF53850">
    <property type="entry name" value="Periplasmic binding protein-like II"/>
    <property type="match status" value="1"/>
</dbReference>
<dbReference type="Pfam" id="PF00497">
    <property type="entry name" value="SBP_bac_3"/>
    <property type="match status" value="1"/>
</dbReference>
<name>D2Q4V6_KRIFD</name>
<evidence type="ECO:0000259" key="7">
    <source>
        <dbReference type="SMART" id="SM00079"/>
    </source>
</evidence>
<dbReference type="PANTHER" id="PTHR35936:SF17">
    <property type="entry name" value="ARGININE-BINDING EXTRACELLULAR PROTEIN ARTP"/>
    <property type="match status" value="1"/>
</dbReference>
<dbReference type="InterPro" id="IPR001320">
    <property type="entry name" value="Iontro_rcpt_C"/>
</dbReference>
<dbReference type="HOGENOM" id="CLU_019602_18_2_11"/>
<evidence type="ECO:0000313" key="9">
    <source>
        <dbReference type="Proteomes" id="UP000007967"/>
    </source>
</evidence>
<dbReference type="KEGG" id="kfl:Kfla_5196"/>
<evidence type="ECO:0000256" key="5">
    <source>
        <dbReference type="SAM" id="SignalP"/>
    </source>
</evidence>
<dbReference type="AlphaFoldDB" id="D2Q4V6"/>
<dbReference type="PANTHER" id="PTHR35936">
    <property type="entry name" value="MEMBRANE-BOUND LYTIC MUREIN TRANSGLYCOSYLASE F"/>
    <property type="match status" value="1"/>
</dbReference>
<keyword evidence="9" id="KW-1185">Reference proteome</keyword>
<organism evidence="8 9">
    <name type="scientific">Kribbella flavida (strain DSM 17836 / JCM 10339 / NBRC 14399)</name>
    <dbReference type="NCBI Taxonomy" id="479435"/>
    <lineage>
        <taxon>Bacteria</taxon>
        <taxon>Bacillati</taxon>
        <taxon>Actinomycetota</taxon>
        <taxon>Actinomycetes</taxon>
        <taxon>Propionibacteriales</taxon>
        <taxon>Kribbellaceae</taxon>
        <taxon>Kribbella</taxon>
    </lineage>
</organism>
<feature type="chain" id="PRO_5003035164" evidence="5">
    <location>
        <begin position="34"/>
        <end position="287"/>
    </location>
</feature>
<evidence type="ECO:0000259" key="6">
    <source>
        <dbReference type="SMART" id="SM00062"/>
    </source>
</evidence>
<dbReference type="RefSeq" id="WP_012922765.1">
    <property type="nucleotide sequence ID" value="NC_013729.1"/>
</dbReference>
<dbReference type="CDD" id="cd13530">
    <property type="entry name" value="PBP2_peptides_like"/>
    <property type="match status" value="1"/>
</dbReference>
<dbReference type="GO" id="GO:0015276">
    <property type="term" value="F:ligand-gated monoatomic ion channel activity"/>
    <property type="evidence" value="ECO:0007669"/>
    <property type="project" value="InterPro"/>
</dbReference>
<keyword evidence="3 5" id="KW-0732">Signal</keyword>
<dbReference type="SMART" id="SM00062">
    <property type="entry name" value="PBPb"/>
    <property type="match status" value="1"/>
</dbReference>
<dbReference type="Gene3D" id="3.40.190.10">
    <property type="entry name" value="Periplasmic binding protein-like II"/>
    <property type="match status" value="2"/>
</dbReference>
<dbReference type="SMART" id="SM00079">
    <property type="entry name" value="PBPe"/>
    <property type="match status" value="1"/>
</dbReference>
<dbReference type="STRING" id="479435.Kfla_5196"/>
<evidence type="ECO:0000256" key="1">
    <source>
        <dbReference type="ARBA" id="ARBA00004196"/>
    </source>
</evidence>
<dbReference type="GO" id="GO:0016020">
    <property type="term" value="C:membrane"/>
    <property type="evidence" value="ECO:0007669"/>
    <property type="project" value="InterPro"/>
</dbReference>
<dbReference type="InterPro" id="IPR001638">
    <property type="entry name" value="Solute-binding_3/MltF_N"/>
</dbReference>
<dbReference type="PROSITE" id="PS01039">
    <property type="entry name" value="SBP_BACTERIAL_3"/>
    <property type="match status" value="1"/>
</dbReference>
<proteinExistence type="inferred from homology"/>
<dbReference type="GO" id="GO:0030313">
    <property type="term" value="C:cell envelope"/>
    <property type="evidence" value="ECO:0007669"/>
    <property type="project" value="UniProtKB-SubCell"/>
</dbReference>
<reference evidence="9" key="1">
    <citation type="submission" date="2009-09" db="EMBL/GenBank/DDBJ databases">
        <title>The complete genome of Kribbella flavida DSM 17836.</title>
        <authorList>
            <consortium name="US DOE Joint Genome Institute (JGI-PGF)"/>
            <person name="Lucas S."/>
            <person name="Copeland A."/>
            <person name="Lapidus A."/>
            <person name="Glavina del Rio T."/>
            <person name="Dalin E."/>
            <person name="Tice H."/>
            <person name="Bruce D."/>
            <person name="Goodwin L."/>
            <person name="Pitluck S."/>
            <person name="Kyrpides N."/>
            <person name="Mavromatis K."/>
            <person name="Ivanova N."/>
            <person name="Saunders E."/>
            <person name="Brettin T."/>
            <person name="Detter J.C."/>
            <person name="Han C."/>
            <person name="Larimer F."/>
            <person name="Land M."/>
            <person name="Hauser L."/>
            <person name="Markowitz V."/>
            <person name="Cheng J.-F."/>
            <person name="Hugenholtz P."/>
            <person name="Woyke T."/>
            <person name="Wu D."/>
            <person name="Pukall R."/>
            <person name="Klenk H.-P."/>
            <person name="Eisen J.A."/>
        </authorList>
    </citation>
    <scope>NUCLEOTIDE SEQUENCE [LARGE SCALE GENOMIC DNA]</scope>
    <source>
        <strain evidence="9">DSM 17836 / JCM 10339 / NBRC 14399</strain>
    </source>
</reference>
<dbReference type="eggNOG" id="COG0834">
    <property type="taxonomic scope" value="Bacteria"/>
</dbReference>
<comment type="subcellular location">
    <subcellularLocation>
        <location evidence="1">Cell envelope</location>
    </subcellularLocation>
</comment>
<dbReference type="InterPro" id="IPR018313">
    <property type="entry name" value="SBP_3_CS"/>
</dbReference>
<feature type="domain" description="Ionotropic glutamate receptor C-terminal" evidence="7">
    <location>
        <begin position="61"/>
        <end position="283"/>
    </location>
</feature>
<dbReference type="Proteomes" id="UP000007967">
    <property type="component" value="Chromosome"/>
</dbReference>
<evidence type="ECO:0000313" key="8">
    <source>
        <dbReference type="EMBL" id="ADB34211.1"/>
    </source>
</evidence>